<evidence type="ECO:0000313" key="2">
    <source>
        <dbReference type="Proteomes" id="UP001163823"/>
    </source>
</evidence>
<keyword evidence="2" id="KW-1185">Reference proteome</keyword>
<organism evidence="1 2">
    <name type="scientific">Quillaja saponaria</name>
    <name type="common">Soap bark tree</name>
    <dbReference type="NCBI Taxonomy" id="32244"/>
    <lineage>
        <taxon>Eukaryota</taxon>
        <taxon>Viridiplantae</taxon>
        <taxon>Streptophyta</taxon>
        <taxon>Embryophyta</taxon>
        <taxon>Tracheophyta</taxon>
        <taxon>Spermatophyta</taxon>
        <taxon>Magnoliopsida</taxon>
        <taxon>eudicotyledons</taxon>
        <taxon>Gunneridae</taxon>
        <taxon>Pentapetalae</taxon>
        <taxon>rosids</taxon>
        <taxon>fabids</taxon>
        <taxon>Fabales</taxon>
        <taxon>Quillajaceae</taxon>
        <taxon>Quillaja</taxon>
    </lineage>
</organism>
<proteinExistence type="predicted"/>
<dbReference type="AlphaFoldDB" id="A0AAD7M3A1"/>
<reference evidence="1" key="1">
    <citation type="journal article" date="2023" name="Science">
        <title>Elucidation of the pathway for biosynthesis of saponin adjuvants from the soapbark tree.</title>
        <authorList>
            <person name="Reed J."/>
            <person name="Orme A."/>
            <person name="El-Demerdash A."/>
            <person name="Owen C."/>
            <person name="Martin L.B.B."/>
            <person name="Misra R.C."/>
            <person name="Kikuchi S."/>
            <person name="Rejzek M."/>
            <person name="Martin A.C."/>
            <person name="Harkess A."/>
            <person name="Leebens-Mack J."/>
            <person name="Louveau T."/>
            <person name="Stephenson M.J."/>
            <person name="Osbourn A."/>
        </authorList>
    </citation>
    <scope>NUCLEOTIDE SEQUENCE</scope>
    <source>
        <strain evidence="1">S10</strain>
    </source>
</reference>
<dbReference type="Proteomes" id="UP001163823">
    <property type="component" value="Chromosome 5"/>
</dbReference>
<evidence type="ECO:0000313" key="1">
    <source>
        <dbReference type="EMBL" id="KAJ7969171.1"/>
    </source>
</evidence>
<accession>A0AAD7M3A1</accession>
<dbReference type="KEGG" id="qsa:O6P43_013171"/>
<comment type="caution">
    <text evidence="1">The sequence shown here is derived from an EMBL/GenBank/DDBJ whole genome shotgun (WGS) entry which is preliminary data.</text>
</comment>
<name>A0AAD7M3A1_QUISA</name>
<gene>
    <name evidence="1" type="ORF">O6P43_013171</name>
</gene>
<sequence>MVMLEEVEDEGYQENASNKFTMIYQSFAIPFQISVCRSSHHSFKNLTGMCLAKGQNGYCLKSEVQGSKLLAALDS</sequence>
<protein>
    <submittedName>
        <fullName evidence="1">Uncharacterized protein</fullName>
    </submittedName>
</protein>
<dbReference type="EMBL" id="JARAOO010000005">
    <property type="protein sequence ID" value="KAJ7969171.1"/>
    <property type="molecule type" value="Genomic_DNA"/>
</dbReference>